<dbReference type="EMBL" id="CP059693">
    <property type="protein sequence ID" value="WDE13267.1"/>
    <property type="molecule type" value="Genomic_DNA"/>
</dbReference>
<sequence length="234" mass="27127">MINQVRIRRQKARGFTLIELMIAVTILSLLLFTASYTYSLMSTRWNKELGEFSSSARIAKHLELTQKLLEGIQSYVVRDKTDNPFFFFIGHSNSLLAVSQAGLFSGEYPEVFRLTVVEKENGLVDLIYQSLSTERFLLTRTEQVIDFSRALVLFTDVESVDFNYFGWRHYNDKSNRQQRGKNESWRSQYSGIDSQYMPSKLQLTITLAGQVLTIPVVLETDVEKWLSPYFERDS</sequence>
<keyword evidence="1" id="KW-1133">Transmembrane helix</keyword>
<proteinExistence type="predicted"/>
<dbReference type="NCBIfam" id="TIGR02532">
    <property type="entry name" value="IV_pilin_GFxxxE"/>
    <property type="match status" value="1"/>
</dbReference>
<keyword evidence="1" id="KW-0812">Transmembrane</keyword>
<evidence type="ECO:0000256" key="1">
    <source>
        <dbReference type="SAM" id="Phobius"/>
    </source>
</evidence>
<dbReference type="PROSITE" id="PS00409">
    <property type="entry name" value="PROKAR_NTER_METHYL"/>
    <property type="match status" value="1"/>
</dbReference>
<protein>
    <submittedName>
        <fullName evidence="2">Prepilin-type N-terminal cleavage/methylation domain-containing protein</fullName>
    </submittedName>
</protein>
<evidence type="ECO:0000313" key="2">
    <source>
        <dbReference type="EMBL" id="WDE13267.1"/>
    </source>
</evidence>
<gene>
    <name evidence="2" type="ORF">H3N35_07460</name>
</gene>
<dbReference type="InterPro" id="IPR012902">
    <property type="entry name" value="N_methyl_site"/>
</dbReference>
<dbReference type="Proteomes" id="UP001215231">
    <property type="component" value="Chromosome"/>
</dbReference>
<dbReference type="RefSeq" id="WP_274053621.1">
    <property type="nucleotide sequence ID" value="NZ_CP059693.1"/>
</dbReference>
<reference evidence="2 3" key="1">
    <citation type="journal article" date="2022" name="Mar. Drugs">
        <title>Bioassay-Guided Fractionation Leads to the Detection of Cholic Acid Generated by the Rare Thalassomonas sp.</title>
        <authorList>
            <person name="Pheiffer F."/>
            <person name="Schneider Y.K."/>
            <person name="Hansen E.H."/>
            <person name="Andersen J.H."/>
            <person name="Isaksson J."/>
            <person name="Busche T."/>
            <person name="R C."/>
            <person name="Kalinowski J."/>
            <person name="Zyl L.V."/>
            <person name="Trindade M."/>
        </authorList>
    </citation>
    <scope>NUCLEOTIDE SEQUENCE [LARGE SCALE GENOMIC DNA]</scope>
    <source>
        <strain evidence="2 3">A5K-61T</strain>
    </source>
</reference>
<organism evidence="2 3">
    <name type="scientific">Thalassomonas haliotis</name>
    <dbReference type="NCBI Taxonomy" id="485448"/>
    <lineage>
        <taxon>Bacteria</taxon>
        <taxon>Pseudomonadati</taxon>
        <taxon>Pseudomonadota</taxon>
        <taxon>Gammaproteobacteria</taxon>
        <taxon>Alteromonadales</taxon>
        <taxon>Colwelliaceae</taxon>
        <taxon>Thalassomonas</taxon>
    </lineage>
</organism>
<evidence type="ECO:0000313" key="3">
    <source>
        <dbReference type="Proteomes" id="UP001215231"/>
    </source>
</evidence>
<feature type="transmembrane region" description="Helical" evidence="1">
    <location>
        <begin position="12"/>
        <end position="38"/>
    </location>
</feature>
<dbReference type="Pfam" id="PF07963">
    <property type="entry name" value="N_methyl"/>
    <property type="match status" value="1"/>
</dbReference>
<name>A0ABY7VIQ9_9GAMM</name>
<keyword evidence="1" id="KW-0472">Membrane</keyword>
<accession>A0ABY7VIQ9</accession>
<keyword evidence="3" id="KW-1185">Reference proteome</keyword>